<feature type="region of interest" description="Disordered" evidence="2">
    <location>
        <begin position="1"/>
        <end position="26"/>
    </location>
</feature>
<keyword evidence="4" id="KW-1185">Reference proteome</keyword>
<dbReference type="Proteomes" id="UP001153678">
    <property type="component" value="Unassembled WGS sequence"/>
</dbReference>
<evidence type="ECO:0000313" key="3">
    <source>
        <dbReference type="EMBL" id="CAI2192197.1"/>
    </source>
</evidence>
<dbReference type="AlphaFoldDB" id="A0A9W4X3D9"/>
<dbReference type="EMBL" id="CAMKVN010008103">
    <property type="protein sequence ID" value="CAI2192197.1"/>
    <property type="molecule type" value="Genomic_DNA"/>
</dbReference>
<evidence type="ECO:0000256" key="2">
    <source>
        <dbReference type="SAM" id="MobiDB-lite"/>
    </source>
</evidence>
<evidence type="ECO:0000256" key="1">
    <source>
        <dbReference type="SAM" id="Coils"/>
    </source>
</evidence>
<sequence>MNKDKINNNFNSQKEINKNKGNNETDALKEALASKSKETEEVLLKLEEKNKETAEIRQVLEEEGEKGLLRKHGFSIGEFENIRLLGKGKITEELLRELKQKAYQKKTSAFISLLQDDDNYRVEKQEPWENTVKYMEKHPKGKVR</sequence>
<feature type="coiled-coil region" evidence="1">
    <location>
        <begin position="29"/>
        <end position="66"/>
    </location>
</feature>
<protein>
    <submittedName>
        <fullName evidence="3">10174_t:CDS:1</fullName>
    </submittedName>
</protein>
<feature type="compositionally biased region" description="Basic and acidic residues" evidence="2">
    <location>
        <begin position="15"/>
        <end position="26"/>
    </location>
</feature>
<name>A0A9W4X3D9_9GLOM</name>
<accession>A0A9W4X3D9</accession>
<organism evidence="3 4">
    <name type="scientific">Funneliformis geosporum</name>
    <dbReference type="NCBI Taxonomy" id="1117311"/>
    <lineage>
        <taxon>Eukaryota</taxon>
        <taxon>Fungi</taxon>
        <taxon>Fungi incertae sedis</taxon>
        <taxon>Mucoromycota</taxon>
        <taxon>Glomeromycotina</taxon>
        <taxon>Glomeromycetes</taxon>
        <taxon>Glomerales</taxon>
        <taxon>Glomeraceae</taxon>
        <taxon>Funneliformis</taxon>
    </lineage>
</organism>
<proteinExistence type="predicted"/>
<evidence type="ECO:0000313" key="4">
    <source>
        <dbReference type="Proteomes" id="UP001153678"/>
    </source>
</evidence>
<gene>
    <name evidence="3" type="ORF">FWILDA_LOCUS15456</name>
</gene>
<comment type="caution">
    <text evidence="3">The sequence shown here is derived from an EMBL/GenBank/DDBJ whole genome shotgun (WGS) entry which is preliminary data.</text>
</comment>
<reference evidence="3" key="1">
    <citation type="submission" date="2022-08" db="EMBL/GenBank/DDBJ databases">
        <authorList>
            <person name="Kallberg Y."/>
            <person name="Tangrot J."/>
            <person name="Rosling A."/>
        </authorList>
    </citation>
    <scope>NUCLEOTIDE SEQUENCE</scope>
    <source>
        <strain evidence="3">Wild A</strain>
    </source>
</reference>
<keyword evidence="1" id="KW-0175">Coiled coil</keyword>